<evidence type="ECO:0000313" key="2">
    <source>
        <dbReference type="Proteomes" id="UP000887013"/>
    </source>
</evidence>
<dbReference type="OrthoDB" id="6431949at2759"/>
<organism evidence="1 2">
    <name type="scientific">Nephila pilipes</name>
    <name type="common">Giant wood spider</name>
    <name type="synonym">Nephila maculata</name>
    <dbReference type="NCBI Taxonomy" id="299642"/>
    <lineage>
        <taxon>Eukaryota</taxon>
        <taxon>Metazoa</taxon>
        <taxon>Ecdysozoa</taxon>
        <taxon>Arthropoda</taxon>
        <taxon>Chelicerata</taxon>
        <taxon>Arachnida</taxon>
        <taxon>Araneae</taxon>
        <taxon>Araneomorphae</taxon>
        <taxon>Entelegynae</taxon>
        <taxon>Araneoidea</taxon>
        <taxon>Nephilidae</taxon>
        <taxon>Nephila</taxon>
    </lineage>
</organism>
<comment type="caution">
    <text evidence="1">The sequence shown here is derived from an EMBL/GenBank/DDBJ whole genome shotgun (WGS) entry which is preliminary data.</text>
</comment>
<proteinExistence type="predicted"/>
<protein>
    <submittedName>
        <fullName evidence="1">Integrase catalytic domain-containing protein</fullName>
    </submittedName>
</protein>
<dbReference type="Proteomes" id="UP000887013">
    <property type="component" value="Unassembled WGS sequence"/>
</dbReference>
<keyword evidence="2" id="KW-1185">Reference proteome</keyword>
<dbReference type="PANTHER" id="PTHR47331:SF5">
    <property type="entry name" value="RIBONUCLEASE H"/>
    <property type="match status" value="1"/>
</dbReference>
<dbReference type="GO" id="GO:0071897">
    <property type="term" value="P:DNA biosynthetic process"/>
    <property type="evidence" value="ECO:0007669"/>
    <property type="project" value="UniProtKB-ARBA"/>
</dbReference>
<dbReference type="AlphaFoldDB" id="A0A8X6JUQ1"/>
<sequence length="149" mass="17235">MLNYIEQKHVEICSTNESKEKQRQYLPNHAVKKTQTENKWQIVFDASSHDPGMPSLNNTLEAGQNLLPEIVGCLLKFQMHGFAVTCDGKQAFLQFILHEKDGDFTRFLRYKLEFDSYDTPYLTDEITVYRFTRLPFGLICSPFVLCAST</sequence>
<dbReference type="EMBL" id="BMAW01089069">
    <property type="protein sequence ID" value="GFS37910.1"/>
    <property type="molecule type" value="Genomic_DNA"/>
</dbReference>
<gene>
    <name evidence="1" type="primary">X975_21762</name>
    <name evidence="1" type="ORF">NPIL_500771</name>
</gene>
<accession>A0A8X6JUQ1</accession>
<dbReference type="SUPFAM" id="SSF56672">
    <property type="entry name" value="DNA/RNA polymerases"/>
    <property type="match status" value="1"/>
</dbReference>
<dbReference type="PANTHER" id="PTHR47331">
    <property type="entry name" value="PHD-TYPE DOMAIN-CONTAINING PROTEIN"/>
    <property type="match status" value="1"/>
</dbReference>
<reference evidence="1" key="1">
    <citation type="submission" date="2020-08" db="EMBL/GenBank/DDBJ databases">
        <title>Multicomponent nature underlies the extraordinary mechanical properties of spider dragline silk.</title>
        <authorList>
            <person name="Kono N."/>
            <person name="Nakamura H."/>
            <person name="Mori M."/>
            <person name="Yoshida Y."/>
            <person name="Ohtoshi R."/>
            <person name="Malay A.D."/>
            <person name="Moran D.A.P."/>
            <person name="Tomita M."/>
            <person name="Numata K."/>
            <person name="Arakawa K."/>
        </authorList>
    </citation>
    <scope>NUCLEOTIDE SEQUENCE</scope>
</reference>
<dbReference type="InterPro" id="IPR043502">
    <property type="entry name" value="DNA/RNA_pol_sf"/>
</dbReference>
<name>A0A8X6JUQ1_NEPPI</name>
<evidence type="ECO:0000313" key="1">
    <source>
        <dbReference type="EMBL" id="GFS37910.1"/>
    </source>
</evidence>